<dbReference type="GO" id="GO:0016783">
    <property type="term" value="F:sulfurtransferase activity"/>
    <property type="evidence" value="ECO:0007669"/>
    <property type="project" value="InterPro"/>
</dbReference>
<evidence type="ECO:0000313" key="5">
    <source>
        <dbReference type="Proteomes" id="UP000186308"/>
    </source>
</evidence>
<organism evidence="4 5">
    <name type="scientific">Acidiphilium rubrum</name>
    <dbReference type="NCBI Taxonomy" id="526"/>
    <lineage>
        <taxon>Bacteria</taxon>
        <taxon>Pseudomonadati</taxon>
        <taxon>Pseudomonadota</taxon>
        <taxon>Alphaproteobacteria</taxon>
        <taxon>Acetobacterales</taxon>
        <taxon>Acidocellaceae</taxon>
        <taxon>Acidiphilium</taxon>
    </lineage>
</organism>
<evidence type="ECO:0000256" key="1">
    <source>
        <dbReference type="ARBA" id="ARBA00022490"/>
    </source>
</evidence>
<dbReference type="PANTHER" id="PTHR30592:SF1">
    <property type="entry name" value="SULFUR CARRIER PROTEIN FDHD"/>
    <property type="match status" value="1"/>
</dbReference>
<reference evidence="4 5" key="1">
    <citation type="submission" date="2017-01" db="EMBL/GenBank/DDBJ databases">
        <authorList>
            <person name="Varghese N."/>
            <person name="Submissions S."/>
        </authorList>
    </citation>
    <scope>NUCLEOTIDE SEQUENCE [LARGE SCALE GENOMIC DNA]</scope>
    <source>
        <strain evidence="4 5">ATCC 35905</strain>
    </source>
</reference>
<evidence type="ECO:0000313" key="4">
    <source>
        <dbReference type="EMBL" id="SIR44426.1"/>
    </source>
</evidence>
<proteinExistence type="inferred from homology"/>
<dbReference type="GO" id="GO:0006777">
    <property type="term" value="P:Mo-molybdopterin cofactor biosynthetic process"/>
    <property type="evidence" value="ECO:0007669"/>
    <property type="project" value="UniProtKB-UniRule"/>
</dbReference>
<comment type="subcellular location">
    <subcellularLocation>
        <location evidence="3">Cytoplasm</location>
    </subcellularLocation>
</comment>
<comment type="function">
    <text evidence="3">Required for formate dehydrogenase (FDH) activity. Acts as a sulfur carrier protein that transfers sulfur from IscS to the molybdenum cofactor prior to its insertion into FDH.</text>
</comment>
<dbReference type="Gene3D" id="3.40.140.10">
    <property type="entry name" value="Cytidine Deaminase, domain 2"/>
    <property type="match status" value="1"/>
</dbReference>
<dbReference type="GO" id="GO:0097163">
    <property type="term" value="F:sulfur carrier activity"/>
    <property type="evidence" value="ECO:0007669"/>
    <property type="project" value="UniProtKB-UniRule"/>
</dbReference>
<dbReference type="Proteomes" id="UP000186308">
    <property type="component" value="Unassembled WGS sequence"/>
</dbReference>
<comment type="similarity">
    <text evidence="3">Belongs to the FdhD family.</text>
</comment>
<dbReference type="PANTHER" id="PTHR30592">
    <property type="entry name" value="FORMATE DEHYDROGENASE"/>
    <property type="match status" value="1"/>
</dbReference>
<sequence>MSQLPAPVPAPVVEIAATAFRNGTVTAQTRAVPEETAVALSYGRVGYAVMMTTPCDLIDFAIGFSLSEAIIDRAADIIACDLVTVEGGIECRMEVAHDVAARLAQRRRHLAGALGCGLCGLESLAEANRAIPRVTTTRPVTADAIMRAMRSLPLHQTLNRRTHGIHAAAFLDPADAALLVREDVGRHNALDKLIGALARQDRNPATGILLMTSRISIELIQKAAIAGIPVIVAVSVPTAHAIRAADAAGITLAAVARDDGFEIFTHHARIEFGAHAHVA</sequence>
<protein>
    <recommendedName>
        <fullName evidence="3">Sulfur carrier protein FdhD</fullName>
    </recommendedName>
</protein>
<keyword evidence="2 3" id="KW-0501">Molybdenum cofactor biosynthesis</keyword>
<gene>
    <name evidence="3" type="primary">fdhD</name>
    <name evidence="4" type="ORF">SAMN05421828_13316</name>
</gene>
<evidence type="ECO:0000256" key="3">
    <source>
        <dbReference type="HAMAP-Rule" id="MF_00187"/>
    </source>
</evidence>
<dbReference type="GO" id="GO:0005737">
    <property type="term" value="C:cytoplasm"/>
    <property type="evidence" value="ECO:0007669"/>
    <property type="project" value="UniProtKB-SubCell"/>
</dbReference>
<dbReference type="Pfam" id="PF02634">
    <property type="entry name" value="FdhD-NarQ"/>
    <property type="match status" value="1"/>
</dbReference>
<comment type="caution">
    <text evidence="3">Lacks conserved residue(s) required for the propagation of feature annotation.</text>
</comment>
<accession>A0A8G2FI09</accession>
<dbReference type="PIRSF" id="PIRSF015626">
    <property type="entry name" value="FdhD"/>
    <property type="match status" value="1"/>
</dbReference>
<dbReference type="NCBIfam" id="TIGR00129">
    <property type="entry name" value="fdhD_narQ"/>
    <property type="match status" value="1"/>
</dbReference>
<dbReference type="HAMAP" id="MF_00187">
    <property type="entry name" value="FdhD"/>
    <property type="match status" value="1"/>
</dbReference>
<comment type="caution">
    <text evidence="4">The sequence shown here is derived from an EMBL/GenBank/DDBJ whole genome shotgun (WGS) entry which is preliminary data.</text>
</comment>
<dbReference type="OrthoDB" id="3197277at2"/>
<dbReference type="InterPro" id="IPR016193">
    <property type="entry name" value="Cytidine_deaminase-like"/>
</dbReference>
<evidence type="ECO:0000256" key="2">
    <source>
        <dbReference type="ARBA" id="ARBA00023150"/>
    </source>
</evidence>
<dbReference type="Gene3D" id="3.10.20.10">
    <property type="match status" value="1"/>
</dbReference>
<dbReference type="AlphaFoldDB" id="A0A8G2FI09"/>
<feature type="active site" description="Cysteine persulfide intermediate" evidence="3">
    <location>
        <position position="116"/>
    </location>
</feature>
<keyword evidence="1 3" id="KW-0963">Cytoplasm</keyword>
<name>A0A8G2FI09_ACIRU</name>
<dbReference type="EMBL" id="FTNE01000033">
    <property type="protein sequence ID" value="SIR44426.1"/>
    <property type="molecule type" value="Genomic_DNA"/>
</dbReference>
<keyword evidence="5" id="KW-1185">Reference proteome</keyword>
<dbReference type="InterPro" id="IPR003786">
    <property type="entry name" value="FdhD"/>
</dbReference>
<dbReference type="RefSeq" id="WP_029313624.1">
    <property type="nucleotide sequence ID" value="NZ_FTNE01000033.1"/>
</dbReference>
<dbReference type="SUPFAM" id="SSF53927">
    <property type="entry name" value="Cytidine deaminase-like"/>
    <property type="match status" value="1"/>
</dbReference>